<sequence length="88" mass="10342">MLMGTLKETLIFVQDDGIGCHRYEIYKSDHQGGYFAVIYVQKTVLLDDVTVVTWVIDNPHWHMKSHYIPNARMECESHWKATYRILIA</sequence>
<dbReference type="Proteomes" id="UP000285972">
    <property type="component" value="Unassembled WGS sequence"/>
</dbReference>
<accession>A0AAE8EMZ1</accession>
<dbReference type="RefSeq" id="WP_095833835.1">
    <property type="nucleotide sequence ID" value="NZ_CP014137.1"/>
</dbReference>
<dbReference type="AlphaFoldDB" id="A0AAE8EMZ1"/>
<evidence type="ECO:0000313" key="2">
    <source>
        <dbReference type="Proteomes" id="UP000285972"/>
    </source>
</evidence>
<organism evidence="1 2">
    <name type="scientific">Brenneria goodwinii</name>
    <dbReference type="NCBI Taxonomy" id="1109412"/>
    <lineage>
        <taxon>Bacteria</taxon>
        <taxon>Pseudomonadati</taxon>
        <taxon>Pseudomonadota</taxon>
        <taxon>Gammaproteobacteria</taxon>
        <taxon>Enterobacterales</taxon>
        <taxon>Pectobacteriaceae</taxon>
        <taxon>Brenneria</taxon>
    </lineage>
</organism>
<gene>
    <name evidence="1" type="ORF">BIY26_21505</name>
</gene>
<dbReference type="EMBL" id="MJLX01000093">
    <property type="protein sequence ID" value="RLM17075.1"/>
    <property type="molecule type" value="Genomic_DNA"/>
</dbReference>
<proteinExistence type="predicted"/>
<protein>
    <submittedName>
        <fullName evidence="1">Uncharacterized protein</fullName>
    </submittedName>
</protein>
<comment type="caution">
    <text evidence="1">The sequence shown here is derived from an EMBL/GenBank/DDBJ whole genome shotgun (WGS) entry which is preliminary data.</text>
</comment>
<reference evidence="1 2" key="1">
    <citation type="submission" date="2016-09" db="EMBL/GenBank/DDBJ databases">
        <authorList>
            <person name="Doonan J."/>
            <person name="Pachebat J.A."/>
            <person name="Golyshin P.N."/>
            <person name="Denman S."/>
            <person name="Mcdonald J.E."/>
        </authorList>
    </citation>
    <scope>NUCLEOTIDE SEQUENCE [LARGE SCALE GENOMIC DNA]</scope>
    <source>
        <strain evidence="1 2">FRB141</strain>
    </source>
</reference>
<evidence type="ECO:0000313" key="1">
    <source>
        <dbReference type="EMBL" id="RLM17075.1"/>
    </source>
</evidence>
<name>A0AAE8EMZ1_9GAMM</name>
<dbReference type="GeneID" id="70906210"/>
<dbReference type="KEGG" id="bgj:AWC36_05375"/>